<dbReference type="EMBL" id="CAJOBH010112732">
    <property type="protein sequence ID" value="CAF4669790.1"/>
    <property type="molecule type" value="Genomic_DNA"/>
</dbReference>
<name>A0A8S2YUW4_9BILA</name>
<dbReference type="AlphaFoldDB" id="A0A8S2YUW4"/>
<reference evidence="1" key="1">
    <citation type="submission" date="2021-02" db="EMBL/GenBank/DDBJ databases">
        <authorList>
            <person name="Nowell W R."/>
        </authorList>
    </citation>
    <scope>NUCLEOTIDE SEQUENCE</scope>
</reference>
<gene>
    <name evidence="2" type="ORF">BYL167_LOCUS42924</name>
    <name evidence="1" type="ORF">SMN809_LOCUS38669</name>
</gene>
<protein>
    <submittedName>
        <fullName evidence="1">Uncharacterized protein</fullName>
    </submittedName>
</protein>
<evidence type="ECO:0000313" key="1">
    <source>
        <dbReference type="EMBL" id="CAF4590721.1"/>
    </source>
</evidence>
<evidence type="ECO:0000313" key="2">
    <source>
        <dbReference type="EMBL" id="CAF4669790.1"/>
    </source>
</evidence>
<feature type="non-terminal residue" evidence="1">
    <location>
        <position position="80"/>
    </location>
</feature>
<feature type="non-terminal residue" evidence="1">
    <location>
        <position position="1"/>
    </location>
</feature>
<dbReference type="EMBL" id="CAJOBI010101658">
    <property type="protein sequence ID" value="CAF4590721.1"/>
    <property type="molecule type" value="Genomic_DNA"/>
</dbReference>
<evidence type="ECO:0000313" key="3">
    <source>
        <dbReference type="Proteomes" id="UP000676336"/>
    </source>
</evidence>
<comment type="caution">
    <text evidence="1">The sequence shown here is derived from an EMBL/GenBank/DDBJ whole genome shotgun (WGS) entry which is preliminary data.</text>
</comment>
<organism evidence="1 3">
    <name type="scientific">Rotaria magnacalcarata</name>
    <dbReference type="NCBI Taxonomy" id="392030"/>
    <lineage>
        <taxon>Eukaryota</taxon>
        <taxon>Metazoa</taxon>
        <taxon>Spiralia</taxon>
        <taxon>Gnathifera</taxon>
        <taxon>Rotifera</taxon>
        <taxon>Eurotatoria</taxon>
        <taxon>Bdelloidea</taxon>
        <taxon>Philodinida</taxon>
        <taxon>Philodinidae</taxon>
        <taxon>Rotaria</taxon>
    </lineage>
</organism>
<proteinExistence type="predicted"/>
<sequence length="80" mass="8904">EQQRAFMAAYVKRNLTVSCENLTTKNDSSLQRTNQTRHSTLSVESLCPTLISTVSYESPRPTLLNVAKNDTSNCVTIPND</sequence>
<dbReference type="Proteomes" id="UP000681967">
    <property type="component" value="Unassembled WGS sequence"/>
</dbReference>
<accession>A0A8S2YUW4</accession>
<dbReference type="Proteomes" id="UP000676336">
    <property type="component" value="Unassembled WGS sequence"/>
</dbReference>